<sequence length="117" mass="11536">FVDYLLSVRQSVSGSAPAKESDETAAAGGGGAEVTGTAKGCQGGADAVPVNNAVKGRTCQGKVTLVPRRGQNSVPPPPPPPPPADATAWSSATCYAGQAGVPPPPPPPPPPPAAYDR</sequence>
<feature type="non-terminal residue" evidence="2">
    <location>
        <position position="1"/>
    </location>
</feature>
<dbReference type="AlphaFoldDB" id="A0A7J6T5R7"/>
<accession>A0A7J6T5R7</accession>
<reference evidence="2 3" key="1">
    <citation type="submission" date="2020-04" db="EMBL/GenBank/DDBJ databases">
        <title>Perkinsus olseni comparative genomics.</title>
        <authorList>
            <person name="Bogema D.R."/>
        </authorList>
    </citation>
    <scope>NUCLEOTIDE SEQUENCE [LARGE SCALE GENOMIC DNA]</scope>
    <source>
        <strain evidence="2">ATCC PRA-205</strain>
    </source>
</reference>
<comment type="caution">
    <text evidence="2">The sequence shown here is derived from an EMBL/GenBank/DDBJ whole genome shotgun (WGS) entry which is preliminary data.</text>
</comment>
<organism evidence="2 3">
    <name type="scientific">Perkinsus olseni</name>
    <name type="common">Perkinsus atlanticus</name>
    <dbReference type="NCBI Taxonomy" id="32597"/>
    <lineage>
        <taxon>Eukaryota</taxon>
        <taxon>Sar</taxon>
        <taxon>Alveolata</taxon>
        <taxon>Perkinsozoa</taxon>
        <taxon>Perkinsea</taxon>
        <taxon>Perkinsida</taxon>
        <taxon>Perkinsidae</taxon>
        <taxon>Perkinsus</taxon>
    </lineage>
</organism>
<dbReference type="Proteomes" id="UP000574390">
    <property type="component" value="Unassembled WGS sequence"/>
</dbReference>
<feature type="region of interest" description="Disordered" evidence="1">
    <location>
        <begin position="10"/>
        <end position="44"/>
    </location>
</feature>
<feature type="compositionally biased region" description="Pro residues" evidence="1">
    <location>
        <begin position="74"/>
        <end position="84"/>
    </location>
</feature>
<evidence type="ECO:0000313" key="2">
    <source>
        <dbReference type="EMBL" id="KAF4740445.1"/>
    </source>
</evidence>
<name>A0A7J6T5R7_PEROL</name>
<dbReference type="EMBL" id="JABANM010009737">
    <property type="protein sequence ID" value="KAF4740445.1"/>
    <property type="molecule type" value="Genomic_DNA"/>
</dbReference>
<evidence type="ECO:0000313" key="3">
    <source>
        <dbReference type="Proteomes" id="UP000574390"/>
    </source>
</evidence>
<feature type="non-terminal residue" evidence="2">
    <location>
        <position position="117"/>
    </location>
</feature>
<protein>
    <submittedName>
        <fullName evidence="2">Uncharacterized protein</fullName>
    </submittedName>
</protein>
<proteinExistence type="predicted"/>
<gene>
    <name evidence="2" type="ORF">FOZ62_012078</name>
</gene>
<evidence type="ECO:0000256" key="1">
    <source>
        <dbReference type="SAM" id="MobiDB-lite"/>
    </source>
</evidence>
<feature type="region of interest" description="Disordered" evidence="1">
    <location>
        <begin position="62"/>
        <end position="117"/>
    </location>
</feature>
<feature type="compositionally biased region" description="Pro residues" evidence="1">
    <location>
        <begin position="101"/>
        <end position="117"/>
    </location>
</feature>